<evidence type="ECO:0000256" key="5">
    <source>
        <dbReference type="ARBA" id="ARBA00023136"/>
    </source>
</evidence>
<feature type="transmembrane region" description="Helical" evidence="8">
    <location>
        <begin position="24"/>
        <end position="45"/>
    </location>
</feature>
<dbReference type="RefSeq" id="WP_387346706.1">
    <property type="nucleotide sequence ID" value="NZ_JBIAXI010000029.1"/>
</dbReference>
<dbReference type="GO" id="GO:0051301">
    <property type="term" value="P:cell division"/>
    <property type="evidence" value="ECO:0007669"/>
    <property type="project" value="UniProtKB-KW"/>
</dbReference>
<accession>A0ABW6VIT4</accession>
<keyword evidence="6" id="KW-0131">Cell cycle</keyword>
<evidence type="ECO:0000256" key="8">
    <source>
        <dbReference type="SAM" id="Phobius"/>
    </source>
</evidence>
<feature type="transmembrane region" description="Helical" evidence="8">
    <location>
        <begin position="57"/>
        <end position="83"/>
    </location>
</feature>
<dbReference type="InterPro" id="IPR009619">
    <property type="entry name" value="CrgA"/>
</dbReference>
<dbReference type="EMBL" id="JBIAXI010000029">
    <property type="protein sequence ID" value="MFF4778163.1"/>
    <property type="molecule type" value="Genomic_DNA"/>
</dbReference>
<evidence type="ECO:0000256" key="1">
    <source>
        <dbReference type="ARBA" id="ARBA00022475"/>
    </source>
</evidence>
<evidence type="ECO:0000256" key="3">
    <source>
        <dbReference type="ARBA" id="ARBA00022692"/>
    </source>
</evidence>
<keyword evidence="4 8" id="KW-1133">Transmembrane helix</keyword>
<keyword evidence="10" id="KW-1185">Reference proteome</keyword>
<evidence type="ECO:0000256" key="4">
    <source>
        <dbReference type="ARBA" id="ARBA00022989"/>
    </source>
</evidence>
<keyword evidence="2 9" id="KW-0132">Cell division</keyword>
<feature type="region of interest" description="Disordered" evidence="7">
    <location>
        <begin position="1"/>
        <end position="21"/>
    </location>
</feature>
<evidence type="ECO:0000256" key="7">
    <source>
        <dbReference type="SAM" id="MobiDB-lite"/>
    </source>
</evidence>
<organism evidence="9 10">
    <name type="scientific">Microtetraspora fusca</name>
    <dbReference type="NCBI Taxonomy" id="1997"/>
    <lineage>
        <taxon>Bacteria</taxon>
        <taxon>Bacillati</taxon>
        <taxon>Actinomycetota</taxon>
        <taxon>Actinomycetes</taxon>
        <taxon>Streptosporangiales</taxon>
        <taxon>Streptosporangiaceae</taxon>
        <taxon>Microtetraspora</taxon>
    </lineage>
</organism>
<evidence type="ECO:0000313" key="10">
    <source>
        <dbReference type="Proteomes" id="UP001602119"/>
    </source>
</evidence>
<keyword evidence="1" id="KW-1003">Cell membrane</keyword>
<evidence type="ECO:0000313" key="9">
    <source>
        <dbReference type="EMBL" id="MFF4778163.1"/>
    </source>
</evidence>
<sequence>MSAPYSDGGTDHTSSQYTRRPSRWPALAMVASWITGILWIVVYYVDPTLPVIGDLGNWNLLVGFMLLVLGVVFALILAVTVVVSARRRP</sequence>
<gene>
    <name evidence="9" type="ORF">ACFY05_35590</name>
</gene>
<evidence type="ECO:0000256" key="2">
    <source>
        <dbReference type="ARBA" id="ARBA00022618"/>
    </source>
</evidence>
<dbReference type="Pfam" id="PF06781">
    <property type="entry name" value="CrgA"/>
    <property type="match status" value="1"/>
</dbReference>
<keyword evidence="3 8" id="KW-0812">Transmembrane</keyword>
<keyword evidence="5 8" id="KW-0472">Membrane</keyword>
<reference evidence="9 10" key="1">
    <citation type="submission" date="2024-10" db="EMBL/GenBank/DDBJ databases">
        <title>The Natural Products Discovery Center: Release of the First 8490 Sequenced Strains for Exploring Actinobacteria Biosynthetic Diversity.</title>
        <authorList>
            <person name="Kalkreuter E."/>
            <person name="Kautsar S.A."/>
            <person name="Yang D."/>
            <person name="Bader C.D."/>
            <person name="Teijaro C.N."/>
            <person name="Fluegel L."/>
            <person name="Davis C.M."/>
            <person name="Simpson J.R."/>
            <person name="Lauterbach L."/>
            <person name="Steele A.D."/>
            <person name="Gui C."/>
            <person name="Meng S."/>
            <person name="Li G."/>
            <person name="Viehrig K."/>
            <person name="Ye F."/>
            <person name="Su P."/>
            <person name="Kiefer A.F."/>
            <person name="Nichols A."/>
            <person name="Cepeda A.J."/>
            <person name="Yan W."/>
            <person name="Fan B."/>
            <person name="Jiang Y."/>
            <person name="Adhikari A."/>
            <person name="Zheng C.-J."/>
            <person name="Schuster L."/>
            <person name="Cowan T.M."/>
            <person name="Smanski M.J."/>
            <person name="Chevrette M.G."/>
            <person name="De Carvalho L.P.S."/>
            <person name="Shen B."/>
        </authorList>
    </citation>
    <scope>NUCLEOTIDE SEQUENCE [LARGE SCALE GENOMIC DNA]</scope>
    <source>
        <strain evidence="9 10">NPDC001281</strain>
    </source>
</reference>
<protein>
    <submittedName>
        <fullName evidence="9">Cell division protein CrgA</fullName>
    </submittedName>
</protein>
<dbReference type="Proteomes" id="UP001602119">
    <property type="component" value="Unassembled WGS sequence"/>
</dbReference>
<name>A0ABW6VIT4_MICFU</name>
<proteinExistence type="predicted"/>
<comment type="caution">
    <text evidence="9">The sequence shown here is derived from an EMBL/GenBank/DDBJ whole genome shotgun (WGS) entry which is preliminary data.</text>
</comment>
<evidence type="ECO:0000256" key="6">
    <source>
        <dbReference type="ARBA" id="ARBA00023306"/>
    </source>
</evidence>